<proteinExistence type="predicted"/>
<dbReference type="EC" id="3.-.-.-" evidence="1"/>
<dbReference type="EMBL" id="CP138203">
    <property type="protein sequence ID" value="WPC72376.1"/>
    <property type="molecule type" value="Genomic_DNA"/>
</dbReference>
<keyword evidence="2" id="KW-1185">Reference proteome</keyword>
<reference evidence="1 2" key="1">
    <citation type="submission" date="2023-11" db="EMBL/GenBank/DDBJ databases">
        <title>Plant-associative lifestyle of Vibrio porteresiae and its evolutionary dynamics.</title>
        <authorList>
            <person name="Rameshkumar N."/>
            <person name="Kirti K."/>
        </authorList>
    </citation>
    <scope>NUCLEOTIDE SEQUENCE [LARGE SCALE GENOMIC DNA]</scope>
    <source>
        <strain evidence="1 2">MSSRF30</strain>
    </source>
</reference>
<protein>
    <submittedName>
        <fullName evidence="1">Alpha/beta hydrolase</fullName>
        <ecNumber evidence="1">3.-.-.-</ecNumber>
    </submittedName>
</protein>
<dbReference type="GO" id="GO:0016787">
    <property type="term" value="F:hydrolase activity"/>
    <property type="evidence" value="ECO:0007669"/>
    <property type="project" value="UniProtKB-KW"/>
</dbReference>
<dbReference type="Pfam" id="PF06821">
    <property type="entry name" value="Ser_hydrolase"/>
    <property type="match status" value="1"/>
</dbReference>
<gene>
    <name evidence="1" type="ORF">R8Z52_09520</name>
</gene>
<organism evidence="1 2">
    <name type="scientific">Vibrio porteresiae DSM 19223</name>
    <dbReference type="NCBI Taxonomy" id="1123496"/>
    <lineage>
        <taxon>Bacteria</taxon>
        <taxon>Pseudomonadati</taxon>
        <taxon>Pseudomonadota</taxon>
        <taxon>Gammaproteobacteria</taxon>
        <taxon>Vibrionales</taxon>
        <taxon>Vibrionaceae</taxon>
        <taxon>Vibrio</taxon>
    </lineage>
</organism>
<dbReference type="SUPFAM" id="SSF53474">
    <property type="entry name" value="alpha/beta-Hydrolases"/>
    <property type="match status" value="1"/>
</dbReference>
<sequence length="187" mass="20736">MNTTIILVPGYTNSAPNHWQSIIERSYTNTVRVQQKDWLVPERQAWADALNDTIKQVSGNVLLVGHSCGSVAITQWASLYSSENVIGALLVAPADVDSSTAIPEIHVQRPLSMQPLPFPSIVVCSDDDPHLSIPRAKEFAKHLQSDVVTLHKAGHINTDAGFGYWPQGEKLIERLLGYKWTEERIAE</sequence>
<accession>A0ABZ0Q9X9</accession>
<dbReference type="Proteomes" id="UP001304071">
    <property type="component" value="Chromosome 1"/>
</dbReference>
<name>A0ABZ0Q9X9_9VIBR</name>
<dbReference type="InterPro" id="IPR029058">
    <property type="entry name" value="AB_hydrolase_fold"/>
</dbReference>
<dbReference type="RefSeq" id="WP_261895965.1">
    <property type="nucleotide sequence ID" value="NZ_AP024895.1"/>
</dbReference>
<keyword evidence="1" id="KW-0378">Hydrolase</keyword>
<evidence type="ECO:0000313" key="2">
    <source>
        <dbReference type="Proteomes" id="UP001304071"/>
    </source>
</evidence>
<evidence type="ECO:0000313" key="1">
    <source>
        <dbReference type="EMBL" id="WPC72376.1"/>
    </source>
</evidence>
<dbReference type="InterPro" id="IPR010662">
    <property type="entry name" value="RBBP9/YdeN"/>
</dbReference>
<dbReference type="Gene3D" id="3.40.50.1820">
    <property type="entry name" value="alpha/beta hydrolase"/>
    <property type="match status" value="1"/>
</dbReference>